<evidence type="ECO:0000256" key="4">
    <source>
        <dbReference type="ARBA" id="ARBA00022989"/>
    </source>
</evidence>
<evidence type="ECO:0000256" key="3">
    <source>
        <dbReference type="ARBA" id="ARBA00022692"/>
    </source>
</evidence>
<accession>A0A220VFD8</accession>
<dbReference type="Pfam" id="PF09335">
    <property type="entry name" value="VTT_dom"/>
    <property type="match status" value="1"/>
</dbReference>
<dbReference type="GO" id="GO:0005886">
    <property type="term" value="C:plasma membrane"/>
    <property type="evidence" value="ECO:0007669"/>
    <property type="project" value="UniProtKB-SubCell"/>
</dbReference>
<comment type="caution">
    <text evidence="6">Lacks conserved residue(s) required for the propagation of feature annotation.</text>
</comment>
<keyword evidence="4 6" id="KW-1133">Transmembrane helix</keyword>
<feature type="transmembrane region" description="Helical" evidence="6">
    <location>
        <begin position="78"/>
        <end position="104"/>
    </location>
</feature>
<dbReference type="AlphaFoldDB" id="A0A220VFD8"/>
<dbReference type="Proteomes" id="UP000242175">
    <property type="component" value="Chromosome small"/>
</dbReference>
<dbReference type="OrthoDB" id="9800167at2"/>
<name>A0A220VFD8_9GAMM</name>
<keyword evidence="2 6" id="KW-1003">Cell membrane</keyword>
<feature type="domain" description="VTT" evidence="7">
    <location>
        <begin position="69"/>
        <end position="147"/>
    </location>
</feature>
<reference evidence="8 9" key="1">
    <citation type="journal article" date="2016" name="Int. J. Syst. Evol. Microbiol.">
        <title>Paraphotobacterium marinum gen. nov., sp. nov., a member of the family Vibrionaceae, isolated from surface seawater.</title>
        <authorList>
            <person name="Huang Z."/>
            <person name="Dong C."/>
            <person name="Shao Z."/>
        </authorList>
    </citation>
    <scope>NUCLEOTIDE SEQUENCE [LARGE SCALE GENOMIC DNA]</scope>
    <source>
        <strain evidence="8 9">NSCS20N07D</strain>
    </source>
</reference>
<evidence type="ECO:0000259" key="7">
    <source>
        <dbReference type="Pfam" id="PF09335"/>
    </source>
</evidence>
<dbReference type="KEGG" id="pmai:CF386_08100"/>
<keyword evidence="3 6" id="KW-0812">Transmembrane</keyword>
<dbReference type="PANTHER" id="PTHR12677:SF59">
    <property type="entry name" value="GOLGI APPARATUS MEMBRANE PROTEIN TVP38-RELATED"/>
    <property type="match status" value="1"/>
</dbReference>
<feature type="transmembrane region" description="Helical" evidence="6">
    <location>
        <begin position="47"/>
        <end position="72"/>
    </location>
</feature>
<dbReference type="InterPro" id="IPR032816">
    <property type="entry name" value="VTT_dom"/>
</dbReference>
<evidence type="ECO:0000256" key="2">
    <source>
        <dbReference type="ARBA" id="ARBA00022475"/>
    </source>
</evidence>
<keyword evidence="9" id="KW-1185">Reference proteome</keyword>
<dbReference type="InterPro" id="IPR015414">
    <property type="entry name" value="TMEM64"/>
</dbReference>
<feature type="transmembrane region" description="Helical" evidence="6">
    <location>
        <begin position="6"/>
        <end position="27"/>
    </location>
</feature>
<sequence>MIKRKLPILILVIGLIIFYSLDITHYVSMENFSKHYKTILLWSNNHVGYSILIFVITYIAVVSFSIPIATLLTLVGGFLYGIYLGTILVVLSATIGGVITFISFRYSFNNNSNKKISEGQINNFQKGFRKNAISYLLFLRLVPLFPFF</sequence>
<comment type="similarity">
    <text evidence="6">Belongs to the TVP38/TMEM64 family.</text>
</comment>
<organism evidence="8 9">
    <name type="scientific">Paraphotobacterium marinum</name>
    <dbReference type="NCBI Taxonomy" id="1755811"/>
    <lineage>
        <taxon>Bacteria</taxon>
        <taxon>Pseudomonadati</taxon>
        <taxon>Pseudomonadota</taxon>
        <taxon>Gammaproteobacteria</taxon>
        <taxon>Vibrionales</taxon>
        <taxon>Vibrionaceae</taxon>
        <taxon>Paraphotobacterium</taxon>
    </lineage>
</organism>
<evidence type="ECO:0000256" key="1">
    <source>
        <dbReference type="ARBA" id="ARBA00004651"/>
    </source>
</evidence>
<evidence type="ECO:0000256" key="5">
    <source>
        <dbReference type="ARBA" id="ARBA00023136"/>
    </source>
</evidence>
<comment type="subcellular location">
    <subcellularLocation>
        <location evidence="1 6">Cell membrane</location>
        <topology evidence="1 6">Multi-pass membrane protein</topology>
    </subcellularLocation>
</comment>
<keyword evidence="5 6" id="KW-0472">Membrane</keyword>
<proteinExistence type="inferred from homology"/>
<dbReference type="EMBL" id="CP022356">
    <property type="protein sequence ID" value="ASK79021.1"/>
    <property type="molecule type" value="Genomic_DNA"/>
</dbReference>
<evidence type="ECO:0000313" key="9">
    <source>
        <dbReference type="Proteomes" id="UP000242175"/>
    </source>
</evidence>
<evidence type="ECO:0000313" key="8">
    <source>
        <dbReference type="EMBL" id="ASK79021.1"/>
    </source>
</evidence>
<dbReference type="PANTHER" id="PTHR12677">
    <property type="entry name" value="GOLGI APPARATUS MEMBRANE PROTEIN TVP38-RELATED"/>
    <property type="match status" value="1"/>
</dbReference>
<evidence type="ECO:0000256" key="6">
    <source>
        <dbReference type="RuleBase" id="RU366058"/>
    </source>
</evidence>
<protein>
    <recommendedName>
        <fullName evidence="6">TVP38/TMEM64 family membrane protein</fullName>
    </recommendedName>
</protein>
<gene>
    <name evidence="8" type="ORF">CF386_08100</name>
</gene>